<dbReference type="AlphaFoldDB" id="A0A840VMA4"/>
<dbReference type="Proteomes" id="UP000553706">
    <property type="component" value="Unassembled WGS sequence"/>
</dbReference>
<dbReference type="PANTHER" id="PTHR45649">
    <property type="entry name" value="AMINO-ACID PERMEASE BAT1"/>
    <property type="match status" value="1"/>
</dbReference>
<feature type="transmembrane region" description="Helical" evidence="6">
    <location>
        <begin position="324"/>
        <end position="352"/>
    </location>
</feature>
<feature type="transmembrane region" description="Helical" evidence="6">
    <location>
        <begin position="108"/>
        <end position="131"/>
    </location>
</feature>
<protein>
    <submittedName>
        <fullName evidence="7">Amino acid transporter</fullName>
    </submittedName>
</protein>
<evidence type="ECO:0000256" key="3">
    <source>
        <dbReference type="ARBA" id="ARBA00022692"/>
    </source>
</evidence>
<evidence type="ECO:0000313" key="7">
    <source>
        <dbReference type="EMBL" id="MBB5372600.1"/>
    </source>
</evidence>
<dbReference type="PANTHER" id="PTHR45649:SF26">
    <property type="entry name" value="OS04G0435100 PROTEIN"/>
    <property type="match status" value="1"/>
</dbReference>
<evidence type="ECO:0000313" key="8">
    <source>
        <dbReference type="Proteomes" id="UP000553706"/>
    </source>
</evidence>
<feature type="transmembrane region" description="Helical" evidence="6">
    <location>
        <begin position="63"/>
        <end position="87"/>
    </location>
</feature>
<dbReference type="PIRSF" id="PIRSF006060">
    <property type="entry name" value="AA_transporter"/>
    <property type="match status" value="1"/>
</dbReference>
<feature type="transmembrane region" description="Helical" evidence="6">
    <location>
        <begin position="272"/>
        <end position="294"/>
    </location>
</feature>
<keyword evidence="4 6" id="KW-1133">Transmembrane helix</keyword>
<evidence type="ECO:0000256" key="4">
    <source>
        <dbReference type="ARBA" id="ARBA00022989"/>
    </source>
</evidence>
<keyword evidence="8" id="KW-1185">Reference proteome</keyword>
<comment type="subcellular location">
    <subcellularLocation>
        <location evidence="1">Membrane</location>
        <topology evidence="1">Multi-pass membrane protein</topology>
    </subcellularLocation>
</comment>
<dbReference type="RefSeq" id="WP_183265608.1">
    <property type="nucleotide sequence ID" value="NZ_JACHFJ010000002.1"/>
</dbReference>
<dbReference type="GO" id="GO:0016020">
    <property type="term" value="C:membrane"/>
    <property type="evidence" value="ECO:0007669"/>
    <property type="project" value="UniProtKB-SubCell"/>
</dbReference>
<name>A0A840VMA4_9PROT</name>
<dbReference type="GO" id="GO:0022857">
    <property type="term" value="F:transmembrane transporter activity"/>
    <property type="evidence" value="ECO:0007669"/>
    <property type="project" value="InterPro"/>
</dbReference>
<keyword evidence="2" id="KW-0813">Transport</keyword>
<evidence type="ECO:0000256" key="6">
    <source>
        <dbReference type="SAM" id="Phobius"/>
    </source>
</evidence>
<keyword evidence="3 6" id="KW-0812">Transmembrane</keyword>
<keyword evidence="5 6" id="KW-0472">Membrane</keyword>
<evidence type="ECO:0000256" key="5">
    <source>
        <dbReference type="ARBA" id="ARBA00023136"/>
    </source>
</evidence>
<feature type="transmembrane region" description="Helical" evidence="6">
    <location>
        <begin position="151"/>
        <end position="170"/>
    </location>
</feature>
<organism evidence="7 8">
    <name type="scientific">Acidocella aromatica</name>
    <dbReference type="NCBI Taxonomy" id="1303579"/>
    <lineage>
        <taxon>Bacteria</taxon>
        <taxon>Pseudomonadati</taxon>
        <taxon>Pseudomonadota</taxon>
        <taxon>Alphaproteobacteria</taxon>
        <taxon>Acetobacterales</taxon>
        <taxon>Acidocellaceae</taxon>
        <taxon>Acidocella</taxon>
    </lineage>
</organism>
<accession>A0A840VMA4</accession>
<reference evidence="7 8" key="1">
    <citation type="submission" date="2020-08" db="EMBL/GenBank/DDBJ databases">
        <title>Genomic Encyclopedia of Type Strains, Phase IV (KMG-IV): sequencing the most valuable type-strain genomes for metagenomic binning, comparative biology and taxonomic classification.</title>
        <authorList>
            <person name="Goeker M."/>
        </authorList>
    </citation>
    <scope>NUCLEOTIDE SEQUENCE [LARGE SCALE GENOMIC DNA]</scope>
    <source>
        <strain evidence="7 8">DSM 27026</strain>
    </source>
</reference>
<dbReference type="InterPro" id="IPR002293">
    <property type="entry name" value="AA/rel_permease1"/>
</dbReference>
<proteinExistence type="predicted"/>
<feature type="transmembrane region" description="Helical" evidence="6">
    <location>
        <begin position="36"/>
        <end position="57"/>
    </location>
</feature>
<dbReference type="Pfam" id="PF13520">
    <property type="entry name" value="AA_permease_2"/>
    <property type="match status" value="1"/>
</dbReference>
<gene>
    <name evidence="7" type="ORF">HNP71_000838</name>
</gene>
<evidence type="ECO:0000256" key="1">
    <source>
        <dbReference type="ARBA" id="ARBA00004141"/>
    </source>
</evidence>
<dbReference type="Gene3D" id="1.20.1740.10">
    <property type="entry name" value="Amino acid/polyamine transporter I"/>
    <property type="match status" value="1"/>
</dbReference>
<dbReference type="EMBL" id="JACHFJ010000002">
    <property type="protein sequence ID" value="MBB5372600.1"/>
    <property type="molecule type" value="Genomic_DNA"/>
</dbReference>
<sequence length="514" mass="54681">MSNETEKEVLAADAAALHKMGYAQELSRRMHGFSNFAVSFSIICILAGGITSFQVGYSTGGAFTAIIGWIVGCTFALIVGLSMAQIASAYPTAGGLYHWSSILGGRGWGWATAWFNMLGLIFVIASVNVGVYNLFVGLVLNNIFNINTSSWGFAQQTIAVVLITGVQGLLNHFGIRTTTKLIDFSGVLIFVIAVLLTGTMLYAAPHLDFSRLITFHNFSGAPGGGIVPQSSSPYYLFLLALLYPLYTVTGFDGSAHTSEETVDARRNVPRGIINAIFWSAVFGLVMACSFVLAMPDPVKAAGDGGNVIFNLLAGLAVPTAVKDVLYVGIVLSNFLCALAGVTSTSRMVYAFARDGGLPGHKYLKQVDHKHRSPVYAIWAVVAVSIAATLYSPAFAALAAGCAMFLYISYAMPIMAGLFAEGRSWTEFGPFRLGFLSKPLALISTLGGIVIIYIGTRPPNDILDSYFIGLLAVIAVIWFGVARTRFPGPPINATEIAARAAEIVAEEQALKGAQD</sequence>
<feature type="transmembrane region" description="Helical" evidence="6">
    <location>
        <begin position="182"/>
        <end position="204"/>
    </location>
</feature>
<feature type="transmembrane region" description="Helical" evidence="6">
    <location>
        <begin position="461"/>
        <end position="480"/>
    </location>
</feature>
<feature type="transmembrane region" description="Helical" evidence="6">
    <location>
        <begin position="373"/>
        <end position="390"/>
    </location>
</feature>
<feature type="transmembrane region" description="Helical" evidence="6">
    <location>
        <begin position="234"/>
        <end position="251"/>
    </location>
</feature>
<evidence type="ECO:0000256" key="2">
    <source>
        <dbReference type="ARBA" id="ARBA00022448"/>
    </source>
</evidence>
<comment type="caution">
    <text evidence="7">The sequence shown here is derived from an EMBL/GenBank/DDBJ whole genome shotgun (WGS) entry which is preliminary data.</text>
</comment>
<feature type="transmembrane region" description="Helical" evidence="6">
    <location>
        <begin position="439"/>
        <end position="455"/>
    </location>
</feature>
<feature type="transmembrane region" description="Helical" evidence="6">
    <location>
        <begin position="396"/>
        <end position="418"/>
    </location>
</feature>